<dbReference type="GO" id="GO:0042578">
    <property type="term" value="F:phosphoric ester hydrolase activity"/>
    <property type="evidence" value="ECO:0007669"/>
    <property type="project" value="TreeGrafter"/>
</dbReference>
<dbReference type="GO" id="GO:0005829">
    <property type="term" value="C:cytosol"/>
    <property type="evidence" value="ECO:0007669"/>
    <property type="project" value="TreeGrafter"/>
</dbReference>
<dbReference type="InterPro" id="IPR003141">
    <property type="entry name" value="Pol/His_phosphatase_N"/>
</dbReference>
<dbReference type="SUPFAM" id="SSF89550">
    <property type="entry name" value="PHP domain-like"/>
    <property type="match status" value="1"/>
</dbReference>
<evidence type="ECO:0000313" key="3">
    <source>
        <dbReference type="Proteomes" id="UP000189933"/>
    </source>
</evidence>
<keyword evidence="2" id="KW-0378">Hydrolase</keyword>
<dbReference type="Gene3D" id="3.20.20.140">
    <property type="entry name" value="Metal-dependent hydrolases"/>
    <property type="match status" value="1"/>
</dbReference>
<feature type="domain" description="Polymerase/histidinol phosphatase N-terminal" evidence="1">
    <location>
        <begin position="5"/>
        <end position="84"/>
    </location>
</feature>
<name>A0A1T4R8X8_9FIRM</name>
<proteinExistence type="predicted"/>
<dbReference type="GO" id="GO:0008270">
    <property type="term" value="F:zinc ion binding"/>
    <property type="evidence" value="ECO:0007669"/>
    <property type="project" value="TreeGrafter"/>
</dbReference>
<dbReference type="InterPro" id="IPR004013">
    <property type="entry name" value="PHP_dom"/>
</dbReference>
<dbReference type="Pfam" id="PF02811">
    <property type="entry name" value="PHP"/>
    <property type="match status" value="1"/>
</dbReference>
<evidence type="ECO:0000259" key="1">
    <source>
        <dbReference type="SMART" id="SM00481"/>
    </source>
</evidence>
<protein>
    <submittedName>
        <fullName evidence="2">Putative hydrolase</fullName>
    </submittedName>
</protein>
<dbReference type="InterPro" id="IPR016195">
    <property type="entry name" value="Pol/histidinol_Pase-like"/>
</dbReference>
<gene>
    <name evidence="2" type="ORF">SAMN02745885_01968</name>
</gene>
<dbReference type="EMBL" id="FUXM01000026">
    <property type="protein sequence ID" value="SKA12071.1"/>
    <property type="molecule type" value="Genomic_DNA"/>
</dbReference>
<dbReference type="OrthoDB" id="9808747at2"/>
<accession>A0A1T4R8X8</accession>
<sequence length="244" mass="27072">MAKWADWHTHTRYSDGRGTVRENLEAARQRGLASIAITDHGPANIGVGVENGQTYLDIKKEIADLAPAFPELEIKVGAEADIINPAGTIDLPEEVIKELDLLIVGLHPYVWPADTDGAGWVIANQLARLSRGYKEKIRTDNTKTVKEALHQYPVDILSHPDLGMPLDRREIALCCAEQGVAYEINTGHHYQKVEDIRELVLTGVEFVVNSDAHFPATVGRLTDGIELLQKAGVPEERIRNCWQE</sequence>
<organism evidence="2 3">
    <name type="scientific">Carboxydocella sporoproducens DSM 16521</name>
    <dbReference type="NCBI Taxonomy" id="1121270"/>
    <lineage>
        <taxon>Bacteria</taxon>
        <taxon>Bacillati</taxon>
        <taxon>Bacillota</taxon>
        <taxon>Clostridia</taxon>
        <taxon>Eubacteriales</taxon>
        <taxon>Clostridiales Family XVI. Incertae Sedis</taxon>
        <taxon>Carboxydocella</taxon>
    </lineage>
</organism>
<reference evidence="3" key="1">
    <citation type="submission" date="2017-02" db="EMBL/GenBank/DDBJ databases">
        <authorList>
            <person name="Varghese N."/>
            <person name="Submissions S."/>
        </authorList>
    </citation>
    <scope>NUCLEOTIDE SEQUENCE [LARGE SCALE GENOMIC DNA]</scope>
    <source>
        <strain evidence="3">DSM 16521</strain>
    </source>
</reference>
<dbReference type="AlphaFoldDB" id="A0A1T4R8X8"/>
<dbReference type="RefSeq" id="WP_078666000.1">
    <property type="nucleotide sequence ID" value="NZ_FUXM01000026.1"/>
</dbReference>
<evidence type="ECO:0000313" key="2">
    <source>
        <dbReference type="EMBL" id="SKA12071.1"/>
    </source>
</evidence>
<keyword evidence="3" id="KW-1185">Reference proteome</keyword>
<dbReference type="PANTHER" id="PTHR36928:SF1">
    <property type="entry name" value="PHOSPHATASE YCDX-RELATED"/>
    <property type="match status" value="1"/>
</dbReference>
<dbReference type="PANTHER" id="PTHR36928">
    <property type="entry name" value="PHOSPHATASE YCDX-RELATED"/>
    <property type="match status" value="1"/>
</dbReference>
<dbReference type="Proteomes" id="UP000189933">
    <property type="component" value="Unassembled WGS sequence"/>
</dbReference>
<dbReference type="InterPro" id="IPR050243">
    <property type="entry name" value="PHP_phosphatase"/>
</dbReference>
<dbReference type="SMART" id="SM00481">
    <property type="entry name" value="POLIIIAc"/>
    <property type="match status" value="1"/>
</dbReference>